<dbReference type="OrthoDB" id="11258at2"/>
<evidence type="ECO:0000256" key="1">
    <source>
        <dbReference type="SAM" id="SignalP"/>
    </source>
</evidence>
<dbReference type="AlphaFoldDB" id="A0A521CWA9"/>
<proteinExistence type="predicted"/>
<dbReference type="EMBL" id="FXTM01000015">
    <property type="protein sequence ID" value="SMO63698.1"/>
    <property type="molecule type" value="Genomic_DNA"/>
</dbReference>
<protein>
    <submittedName>
        <fullName evidence="2">Beta-barrel porin-2, OmpL-like. bbp2</fullName>
    </submittedName>
</protein>
<dbReference type="SUPFAM" id="SSF56935">
    <property type="entry name" value="Porins"/>
    <property type="match status" value="1"/>
</dbReference>
<sequence length="334" mass="36604">MKRALIILTLVLSTVPAVSKAGEIKVNLPEVKLSGGISTTGFNESRAESYGSSTNNIKLTDAVLELSGGDKFGGFDIALGSILEPTVLGSVNNDNVAIVGDHYGILWGYVSALPLKGLEIDAGVLTTNVGYELAATYLNPNITYGLVWNSQPFIYKGARATYNLTDNIQVYAEYDRGDELNGNSKDHAFAVGSIGTVKDVSYKLTYFDYENYKNLIDFTLGYKIKNVQLALNGDYQWLDEDSSKKGYGVVLYIIPEFRKISIPLRAEYVKDKDNSGIYGFNNKGTYSLTITPTYKLSDDTTVRAEYSYVKSNDDNAFNGSDHKGIASVQLSFTF</sequence>
<dbReference type="InterPro" id="IPR011486">
    <property type="entry name" value="BBP2"/>
</dbReference>
<feature type="chain" id="PRO_5021708512" evidence="1">
    <location>
        <begin position="22"/>
        <end position="334"/>
    </location>
</feature>
<feature type="signal peptide" evidence="1">
    <location>
        <begin position="1"/>
        <end position="21"/>
    </location>
</feature>
<dbReference type="Pfam" id="PF07642">
    <property type="entry name" value="BBP2"/>
    <property type="match status" value="1"/>
</dbReference>
<keyword evidence="1" id="KW-0732">Signal</keyword>
<name>A0A521CWA9_9BACT</name>
<dbReference type="RefSeq" id="WP_142935762.1">
    <property type="nucleotide sequence ID" value="NZ_FXTM01000015.1"/>
</dbReference>
<evidence type="ECO:0000313" key="2">
    <source>
        <dbReference type="EMBL" id="SMO63698.1"/>
    </source>
</evidence>
<keyword evidence="3" id="KW-1185">Reference proteome</keyword>
<evidence type="ECO:0000313" key="3">
    <source>
        <dbReference type="Proteomes" id="UP000317315"/>
    </source>
</evidence>
<accession>A0A521CWA9</accession>
<reference evidence="2 3" key="1">
    <citation type="submission" date="2017-05" db="EMBL/GenBank/DDBJ databases">
        <authorList>
            <person name="Varghese N."/>
            <person name="Submissions S."/>
        </authorList>
    </citation>
    <scope>NUCLEOTIDE SEQUENCE [LARGE SCALE GENOMIC DNA]</scope>
    <source>
        <strain evidence="2 3">DSM 16304</strain>
    </source>
</reference>
<organism evidence="2 3">
    <name type="scientific">Balnearium lithotrophicum</name>
    <dbReference type="NCBI Taxonomy" id="223788"/>
    <lineage>
        <taxon>Bacteria</taxon>
        <taxon>Pseudomonadati</taxon>
        <taxon>Aquificota</taxon>
        <taxon>Aquificia</taxon>
        <taxon>Desulfurobacteriales</taxon>
        <taxon>Desulfurobacteriaceae</taxon>
        <taxon>Balnearium</taxon>
    </lineage>
</organism>
<dbReference type="Proteomes" id="UP000317315">
    <property type="component" value="Unassembled WGS sequence"/>
</dbReference>
<gene>
    <name evidence="2" type="ORF">SAMN06269117_11565</name>
</gene>